<evidence type="ECO:0000313" key="11">
    <source>
        <dbReference type="Proteomes" id="UP001295684"/>
    </source>
</evidence>
<dbReference type="GO" id="GO:0006612">
    <property type="term" value="P:protein targeting to membrane"/>
    <property type="evidence" value="ECO:0007669"/>
    <property type="project" value="TreeGrafter"/>
</dbReference>
<comment type="caution">
    <text evidence="10">The sequence shown here is derived from an EMBL/GenBank/DDBJ whole genome shotgun (WGS) entry which is preliminary data.</text>
</comment>
<keyword evidence="4 8" id="KW-1133">Transmembrane helix</keyword>
<organism evidence="10 11">
    <name type="scientific">Euplotes crassus</name>
    <dbReference type="NCBI Taxonomy" id="5936"/>
    <lineage>
        <taxon>Eukaryota</taxon>
        <taxon>Sar</taxon>
        <taxon>Alveolata</taxon>
        <taxon>Ciliophora</taxon>
        <taxon>Intramacronucleata</taxon>
        <taxon>Spirotrichea</taxon>
        <taxon>Hypotrichia</taxon>
        <taxon>Euplotida</taxon>
        <taxon>Euplotidae</taxon>
        <taxon>Moneuplotes</taxon>
    </lineage>
</organism>
<dbReference type="GO" id="GO:0005783">
    <property type="term" value="C:endoplasmic reticulum"/>
    <property type="evidence" value="ECO:0007669"/>
    <property type="project" value="TreeGrafter"/>
</dbReference>
<keyword evidence="2 8" id="KW-0808">Transferase</keyword>
<comment type="catalytic activity">
    <reaction evidence="8">
        <text>L-cysteinyl-[protein] + hexadecanoyl-CoA = S-hexadecanoyl-L-cysteinyl-[protein] + CoA</text>
        <dbReference type="Rhea" id="RHEA:36683"/>
        <dbReference type="Rhea" id="RHEA-COMP:10131"/>
        <dbReference type="Rhea" id="RHEA-COMP:11032"/>
        <dbReference type="ChEBI" id="CHEBI:29950"/>
        <dbReference type="ChEBI" id="CHEBI:57287"/>
        <dbReference type="ChEBI" id="CHEBI:57379"/>
        <dbReference type="ChEBI" id="CHEBI:74151"/>
        <dbReference type="EC" id="2.3.1.225"/>
    </reaction>
</comment>
<evidence type="ECO:0000256" key="3">
    <source>
        <dbReference type="ARBA" id="ARBA00022692"/>
    </source>
</evidence>
<evidence type="ECO:0000256" key="8">
    <source>
        <dbReference type="RuleBase" id="RU079119"/>
    </source>
</evidence>
<evidence type="ECO:0000256" key="4">
    <source>
        <dbReference type="ARBA" id="ARBA00022989"/>
    </source>
</evidence>
<keyword evidence="3 8" id="KW-0812">Transmembrane</keyword>
<reference evidence="10" key="1">
    <citation type="submission" date="2023-07" db="EMBL/GenBank/DDBJ databases">
        <authorList>
            <consortium name="AG Swart"/>
            <person name="Singh M."/>
            <person name="Singh A."/>
            <person name="Seah K."/>
            <person name="Emmerich C."/>
        </authorList>
    </citation>
    <scope>NUCLEOTIDE SEQUENCE</scope>
    <source>
        <strain evidence="10">DP1</strain>
    </source>
</reference>
<evidence type="ECO:0000256" key="5">
    <source>
        <dbReference type="ARBA" id="ARBA00023136"/>
    </source>
</evidence>
<dbReference type="GO" id="GO:0016020">
    <property type="term" value="C:membrane"/>
    <property type="evidence" value="ECO:0007669"/>
    <property type="project" value="UniProtKB-SubCell"/>
</dbReference>
<dbReference type="PANTHER" id="PTHR22883">
    <property type="entry name" value="ZINC FINGER DHHC DOMAIN CONTAINING PROTEIN"/>
    <property type="match status" value="1"/>
</dbReference>
<evidence type="ECO:0000313" key="10">
    <source>
        <dbReference type="EMBL" id="CAI2381050.1"/>
    </source>
</evidence>
<feature type="transmembrane region" description="Helical" evidence="8">
    <location>
        <begin position="99"/>
        <end position="122"/>
    </location>
</feature>
<evidence type="ECO:0000259" key="9">
    <source>
        <dbReference type="Pfam" id="PF01529"/>
    </source>
</evidence>
<dbReference type="EMBL" id="CAMPGE010023073">
    <property type="protein sequence ID" value="CAI2381050.1"/>
    <property type="molecule type" value="Genomic_DNA"/>
</dbReference>
<keyword evidence="5 8" id="KW-0472">Membrane</keyword>
<gene>
    <name evidence="10" type="ORF">ECRASSUSDP1_LOCUS22495</name>
</gene>
<dbReference type="EC" id="2.3.1.225" evidence="8"/>
<keyword evidence="6 8" id="KW-0012">Acyltransferase</keyword>
<dbReference type="PROSITE" id="PS50216">
    <property type="entry name" value="DHHC"/>
    <property type="match status" value="1"/>
</dbReference>
<evidence type="ECO:0000256" key="2">
    <source>
        <dbReference type="ARBA" id="ARBA00022679"/>
    </source>
</evidence>
<comment type="subcellular location">
    <subcellularLocation>
        <location evidence="1">Membrane</location>
        <topology evidence="1">Multi-pass membrane protein</topology>
    </subcellularLocation>
</comment>
<accession>A0AAD2D624</accession>
<comment type="similarity">
    <text evidence="7">Belongs to the DHHC palmitoyltransferase family. PFA5 subfamily.</text>
</comment>
<evidence type="ECO:0000256" key="6">
    <source>
        <dbReference type="ARBA" id="ARBA00023315"/>
    </source>
</evidence>
<feature type="transmembrane region" description="Helical" evidence="8">
    <location>
        <begin position="72"/>
        <end position="93"/>
    </location>
</feature>
<dbReference type="Pfam" id="PF01529">
    <property type="entry name" value="DHHC"/>
    <property type="match status" value="1"/>
</dbReference>
<evidence type="ECO:0000256" key="1">
    <source>
        <dbReference type="ARBA" id="ARBA00004141"/>
    </source>
</evidence>
<protein>
    <recommendedName>
        <fullName evidence="8">Palmitoyltransferase</fullName>
        <ecNumber evidence="8">2.3.1.225</ecNumber>
    </recommendedName>
</protein>
<feature type="domain" description="Palmitoyltransferase DHHC" evidence="9">
    <location>
        <begin position="140"/>
        <end position="214"/>
    </location>
</feature>
<dbReference type="AlphaFoldDB" id="A0AAD2D624"/>
<feature type="transmembrane region" description="Helical" evidence="8">
    <location>
        <begin position="186"/>
        <end position="213"/>
    </location>
</feature>
<proteinExistence type="inferred from homology"/>
<dbReference type="InterPro" id="IPR039859">
    <property type="entry name" value="PFA4/ZDH16/20/ERF2-like"/>
</dbReference>
<name>A0AAD2D624_EUPCR</name>
<sequence>MAKYENVKTNDSVMESDLETKESEEEVKLRKIIKEVKEHVAMKDRKLPRIFGKTIVLYQANNQAVLTIGPHIGFTICLFVTIIAVSIGAIYLASLSSGILALVGAIIGLLLLIALGFTALVAPGHPSLEVTEEDLKLVEQDHQVWCKICKVIKRKGDQHCSECYSCVEGMDHHCPWMGKCVGKGNLAFFDLFIILAGVYFIFLFATVISYLVATGDDS</sequence>
<dbReference type="GO" id="GO:0005794">
    <property type="term" value="C:Golgi apparatus"/>
    <property type="evidence" value="ECO:0007669"/>
    <property type="project" value="TreeGrafter"/>
</dbReference>
<dbReference type="PANTHER" id="PTHR22883:SF23">
    <property type="entry name" value="PALMITOYLTRANSFERASE ZDHHC6"/>
    <property type="match status" value="1"/>
</dbReference>
<dbReference type="GO" id="GO:0019706">
    <property type="term" value="F:protein-cysteine S-palmitoyltransferase activity"/>
    <property type="evidence" value="ECO:0007669"/>
    <property type="project" value="UniProtKB-EC"/>
</dbReference>
<dbReference type="Proteomes" id="UP001295684">
    <property type="component" value="Unassembled WGS sequence"/>
</dbReference>
<dbReference type="InterPro" id="IPR001594">
    <property type="entry name" value="Palmitoyltrfase_DHHC"/>
</dbReference>
<comment type="domain">
    <text evidence="8">The DHHC domain is required for palmitoyltransferase activity.</text>
</comment>
<keyword evidence="11" id="KW-1185">Reference proteome</keyword>
<evidence type="ECO:0000256" key="7">
    <source>
        <dbReference type="ARBA" id="ARBA00038298"/>
    </source>
</evidence>